<evidence type="ECO:0000313" key="12">
    <source>
        <dbReference type="EMBL" id="QKX63439.1"/>
    </source>
</evidence>
<protein>
    <recommendedName>
        <fullName evidence="14">Cytochrome P450</fullName>
    </recommendedName>
</protein>
<evidence type="ECO:0000256" key="4">
    <source>
        <dbReference type="ARBA" id="ARBA00022617"/>
    </source>
</evidence>
<evidence type="ECO:0000256" key="5">
    <source>
        <dbReference type="ARBA" id="ARBA00022723"/>
    </source>
</evidence>
<dbReference type="InterPro" id="IPR036396">
    <property type="entry name" value="Cyt_P450_sf"/>
</dbReference>
<dbReference type="InterPro" id="IPR002401">
    <property type="entry name" value="Cyt_P450_E_grp-I"/>
</dbReference>
<dbReference type="GO" id="GO:0004497">
    <property type="term" value="F:monooxygenase activity"/>
    <property type="evidence" value="ECO:0007669"/>
    <property type="project" value="UniProtKB-KW"/>
</dbReference>
<keyword evidence="7 9" id="KW-0408">Iron</keyword>
<evidence type="ECO:0000256" key="2">
    <source>
        <dbReference type="ARBA" id="ARBA00005179"/>
    </source>
</evidence>
<proteinExistence type="inferred from homology"/>
<keyword evidence="6 10" id="KW-0560">Oxidoreductase</keyword>
<comment type="cofactor">
    <cofactor evidence="1 9">
        <name>heme</name>
        <dbReference type="ChEBI" id="CHEBI:30413"/>
    </cofactor>
</comment>
<dbReference type="PROSITE" id="PS00086">
    <property type="entry name" value="CYTOCHROME_P450"/>
    <property type="match status" value="1"/>
</dbReference>
<evidence type="ECO:0000313" key="13">
    <source>
        <dbReference type="Proteomes" id="UP000509510"/>
    </source>
</evidence>
<keyword evidence="8 10" id="KW-0503">Monooxygenase</keyword>
<dbReference type="PANTHER" id="PTHR24305:SF107">
    <property type="entry name" value="P450, PUTATIVE (EUROFUNG)-RELATED"/>
    <property type="match status" value="1"/>
</dbReference>
<dbReference type="PANTHER" id="PTHR24305">
    <property type="entry name" value="CYTOCHROME P450"/>
    <property type="match status" value="1"/>
</dbReference>
<gene>
    <name evidence="12" type="ORF">TRUGW13939_10609</name>
</gene>
<dbReference type="PRINTS" id="PR00385">
    <property type="entry name" value="P450"/>
</dbReference>
<dbReference type="InterPro" id="IPR017972">
    <property type="entry name" value="Cyt_P450_CS"/>
</dbReference>
<keyword evidence="5 9" id="KW-0479">Metal-binding</keyword>
<dbReference type="InterPro" id="IPR001128">
    <property type="entry name" value="Cyt_P450"/>
</dbReference>
<dbReference type="EMBL" id="CP055903">
    <property type="protein sequence ID" value="QKX63439.1"/>
    <property type="molecule type" value="Genomic_DNA"/>
</dbReference>
<dbReference type="Gene3D" id="1.10.630.10">
    <property type="entry name" value="Cytochrome P450"/>
    <property type="match status" value="1"/>
</dbReference>
<dbReference type="GO" id="GO:0020037">
    <property type="term" value="F:heme binding"/>
    <property type="evidence" value="ECO:0007669"/>
    <property type="project" value="InterPro"/>
</dbReference>
<dbReference type="Pfam" id="PF00067">
    <property type="entry name" value="p450"/>
    <property type="match status" value="1"/>
</dbReference>
<sequence>MASLSANALVFFAVAWAAWCLASLRANLSRARATGLPYVILPCSVLGAPWLLTQPVLLPLLAALPESWTAKWLPLLLFNDGWHNGYEPFQRAGGDTFLAVSPGGVILYTCHAEVSSQLFRDTRLGKPAHLMSLLNIFGPTITSTDGAESRLYRRITAPFFSEATMRDVFVGTVQGGGQLAQVLRQPAAHHHLRDLAAKLSLHILNRFCNQAETLEDLAMTLRGDDKPQGTHRMTYAEAVFTLLENYMTIFLIPSKLLRSSPSHTHRQAATAYAELGRYLQEMKGQKEAELQQKVPALSNKPESIPELLVQSGLPAKDGSPAVLRPDQVIGNIWVFVLAGHETNANTLTFIILLLACYPVTQRAMQADLDRILGDTPPDQWTYDTHYNPLMNSFVGAVINEALRLFTVLPVIPKYVPPTGPPISITIDGHVHPLPPDTVAFVNTSATHRHPQYWPRRESSEDTTPRAKRPFAVSDFNPERWIQKTGVAKHGLLSPPPGTFIPFSEGSRGCLGERFALVELCASVAVLFKSSSVRLLTRGEEGGEYPEGELADTWEAARDRAELALSEGVKFDMSLRVVRNVPVRFEARDSVSR</sequence>
<organism evidence="12 13">
    <name type="scientific">Talaromyces rugulosus</name>
    <name type="common">Penicillium rugulosum</name>
    <dbReference type="NCBI Taxonomy" id="121627"/>
    <lineage>
        <taxon>Eukaryota</taxon>
        <taxon>Fungi</taxon>
        <taxon>Dikarya</taxon>
        <taxon>Ascomycota</taxon>
        <taxon>Pezizomycotina</taxon>
        <taxon>Eurotiomycetes</taxon>
        <taxon>Eurotiomycetidae</taxon>
        <taxon>Eurotiales</taxon>
        <taxon>Trichocomaceae</taxon>
        <taxon>Talaromyces</taxon>
        <taxon>Talaromyces sect. Islandici</taxon>
    </lineage>
</organism>
<keyword evidence="4 9" id="KW-0349">Heme</keyword>
<feature type="binding site" description="axial binding residue" evidence="9">
    <location>
        <position position="509"/>
    </location>
    <ligand>
        <name>heme</name>
        <dbReference type="ChEBI" id="CHEBI:30413"/>
    </ligand>
    <ligandPart>
        <name>Fe</name>
        <dbReference type="ChEBI" id="CHEBI:18248"/>
    </ligandPart>
</feature>
<comment type="pathway">
    <text evidence="2">Secondary metabolite biosynthesis.</text>
</comment>
<evidence type="ECO:0000256" key="8">
    <source>
        <dbReference type="ARBA" id="ARBA00023033"/>
    </source>
</evidence>
<evidence type="ECO:0000256" key="6">
    <source>
        <dbReference type="ARBA" id="ARBA00023002"/>
    </source>
</evidence>
<comment type="similarity">
    <text evidence="3 10">Belongs to the cytochrome P450 family.</text>
</comment>
<dbReference type="GO" id="GO:0016705">
    <property type="term" value="F:oxidoreductase activity, acting on paired donors, with incorporation or reduction of molecular oxygen"/>
    <property type="evidence" value="ECO:0007669"/>
    <property type="project" value="InterPro"/>
</dbReference>
<dbReference type="KEGG" id="trg:TRUGW13939_10609"/>
<dbReference type="OrthoDB" id="1470350at2759"/>
<keyword evidence="11" id="KW-0732">Signal</keyword>
<evidence type="ECO:0008006" key="14">
    <source>
        <dbReference type="Google" id="ProtNLM"/>
    </source>
</evidence>
<dbReference type="GeneID" id="55998088"/>
<reference evidence="13" key="1">
    <citation type="submission" date="2020-06" db="EMBL/GenBank/DDBJ databases">
        <title>A chromosome-scale genome assembly of Talaromyces rugulosus W13939.</title>
        <authorList>
            <person name="Wang B."/>
            <person name="Guo L."/>
            <person name="Ye K."/>
            <person name="Wang L."/>
        </authorList>
    </citation>
    <scope>NUCLEOTIDE SEQUENCE [LARGE SCALE GENOMIC DNA]</scope>
    <source>
        <strain evidence="13">W13939</strain>
    </source>
</reference>
<keyword evidence="13" id="KW-1185">Reference proteome</keyword>
<dbReference type="Proteomes" id="UP000509510">
    <property type="component" value="Chromosome VI"/>
</dbReference>
<name>A0A7H8RAG8_TALRU</name>
<evidence type="ECO:0000256" key="1">
    <source>
        <dbReference type="ARBA" id="ARBA00001971"/>
    </source>
</evidence>
<dbReference type="PRINTS" id="PR00463">
    <property type="entry name" value="EP450I"/>
</dbReference>
<dbReference type="RefSeq" id="XP_035349613.1">
    <property type="nucleotide sequence ID" value="XM_035493720.1"/>
</dbReference>
<dbReference type="InterPro" id="IPR050121">
    <property type="entry name" value="Cytochrome_P450_monoxygenase"/>
</dbReference>
<dbReference type="SUPFAM" id="SSF48264">
    <property type="entry name" value="Cytochrome P450"/>
    <property type="match status" value="1"/>
</dbReference>
<feature type="chain" id="PRO_5028877245" description="Cytochrome P450" evidence="11">
    <location>
        <begin position="18"/>
        <end position="592"/>
    </location>
</feature>
<accession>A0A7H8RAG8</accession>
<dbReference type="AlphaFoldDB" id="A0A7H8RAG8"/>
<evidence type="ECO:0000256" key="9">
    <source>
        <dbReference type="PIRSR" id="PIRSR602401-1"/>
    </source>
</evidence>
<evidence type="ECO:0000256" key="7">
    <source>
        <dbReference type="ARBA" id="ARBA00023004"/>
    </source>
</evidence>
<dbReference type="GO" id="GO:0005506">
    <property type="term" value="F:iron ion binding"/>
    <property type="evidence" value="ECO:0007669"/>
    <property type="project" value="InterPro"/>
</dbReference>
<evidence type="ECO:0000256" key="3">
    <source>
        <dbReference type="ARBA" id="ARBA00010617"/>
    </source>
</evidence>
<evidence type="ECO:0000256" key="11">
    <source>
        <dbReference type="SAM" id="SignalP"/>
    </source>
</evidence>
<evidence type="ECO:0000256" key="10">
    <source>
        <dbReference type="RuleBase" id="RU000461"/>
    </source>
</evidence>
<feature type="signal peptide" evidence="11">
    <location>
        <begin position="1"/>
        <end position="17"/>
    </location>
</feature>